<reference evidence="1" key="1">
    <citation type="submission" date="2023-08" db="EMBL/GenBank/DDBJ databases">
        <title>A de novo genome assembly of Solanum verrucosum Schlechtendal, a Mexican diploid species geographically isolated from the other diploid A-genome species in potato relatives.</title>
        <authorList>
            <person name="Hosaka K."/>
        </authorList>
    </citation>
    <scope>NUCLEOTIDE SEQUENCE</scope>
    <source>
        <tissue evidence="1">Young leaves</tissue>
    </source>
</reference>
<dbReference type="PANTHER" id="PTHR11439">
    <property type="entry name" value="GAG-POL-RELATED RETROTRANSPOSON"/>
    <property type="match status" value="1"/>
</dbReference>
<dbReference type="InterPro" id="IPR043502">
    <property type="entry name" value="DNA/RNA_pol_sf"/>
</dbReference>
<evidence type="ECO:0000313" key="2">
    <source>
        <dbReference type="Proteomes" id="UP001234989"/>
    </source>
</evidence>
<dbReference type="EMBL" id="CP133621">
    <property type="protein sequence ID" value="WMV50790.1"/>
    <property type="molecule type" value="Genomic_DNA"/>
</dbReference>
<evidence type="ECO:0000313" key="1">
    <source>
        <dbReference type="EMBL" id="WMV50790.1"/>
    </source>
</evidence>
<accession>A0AAF0URQ5</accession>
<proteinExistence type="predicted"/>
<sequence length="251" mass="28951">MSVAIFLNVNQVDPIVDGSLFRTIVGKLPYLSFTRPDIAFTIIKLSQFMHCPQGNQWKAIKRLLRYFNQTSSFGLQITRETNNRIMVYSDSDWAGDPTDRTSTIEYVIYIGSTPVSLSFKKQRFVSRSYTEAEYRVVVVALAETNWITNILRELHFYLSCIHHILCDNIRTTYICENPVFHSKMKHIAIDFHFVRDQVVNKEVEVKHLHVVDQVADVQTKPLASASFSRMFDNLGIVDVNTNLRGPKRDIT</sequence>
<keyword evidence="2" id="KW-1185">Reference proteome</keyword>
<dbReference type="SUPFAM" id="SSF56672">
    <property type="entry name" value="DNA/RNA polymerases"/>
    <property type="match status" value="1"/>
</dbReference>
<dbReference type="PANTHER" id="PTHR11439:SF483">
    <property type="entry name" value="PEPTIDE SYNTHASE GLIP-LIKE, PUTATIVE (AFU_ORTHOLOGUE AFUA_3G12920)-RELATED"/>
    <property type="match status" value="1"/>
</dbReference>
<dbReference type="Proteomes" id="UP001234989">
    <property type="component" value="Chromosome 10"/>
</dbReference>
<gene>
    <name evidence="1" type="ORF">MTR67_044175</name>
</gene>
<protein>
    <submittedName>
        <fullName evidence="1">Uncharacterized protein</fullName>
    </submittedName>
</protein>
<dbReference type="CDD" id="cd09272">
    <property type="entry name" value="RNase_HI_RT_Ty1"/>
    <property type="match status" value="1"/>
</dbReference>
<name>A0AAF0URQ5_SOLVR</name>
<organism evidence="1 2">
    <name type="scientific">Solanum verrucosum</name>
    <dbReference type="NCBI Taxonomy" id="315347"/>
    <lineage>
        <taxon>Eukaryota</taxon>
        <taxon>Viridiplantae</taxon>
        <taxon>Streptophyta</taxon>
        <taxon>Embryophyta</taxon>
        <taxon>Tracheophyta</taxon>
        <taxon>Spermatophyta</taxon>
        <taxon>Magnoliopsida</taxon>
        <taxon>eudicotyledons</taxon>
        <taxon>Gunneridae</taxon>
        <taxon>Pentapetalae</taxon>
        <taxon>asterids</taxon>
        <taxon>lamiids</taxon>
        <taxon>Solanales</taxon>
        <taxon>Solanaceae</taxon>
        <taxon>Solanoideae</taxon>
        <taxon>Solaneae</taxon>
        <taxon>Solanum</taxon>
    </lineage>
</organism>
<dbReference type="AlphaFoldDB" id="A0AAF0URQ5"/>